<name>A0A3B1D8M0_9ZZZZ</name>
<keyword evidence="4 7" id="KW-1133">Transmembrane helix</keyword>
<proteinExistence type="predicted"/>
<comment type="subcellular location">
    <subcellularLocation>
        <location evidence="1">Cell membrane</location>
    </subcellularLocation>
</comment>
<feature type="compositionally biased region" description="Polar residues" evidence="6">
    <location>
        <begin position="50"/>
        <end position="63"/>
    </location>
</feature>
<evidence type="ECO:0000256" key="1">
    <source>
        <dbReference type="ARBA" id="ARBA00004236"/>
    </source>
</evidence>
<dbReference type="GO" id="GO:0044781">
    <property type="term" value="P:bacterial-type flagellum organization"/>
    <property type="evidence" value="ECO:0007669"/>
    <property type="project" value="InterPro"/>
</dbReference>
<evidence type="ECO:0000256" key="7">
    <source>
        <dbReference type="SAM" id="Phobius"/>
    </source>
</evidence>
<feature type="region of interest" description="Disordered" evidence="6">
    <location>
        <begin position="45"/>
        <end position="88"/>
    </location>
</feature>
<evidence type="ECO:0000313" key="8">
    <source>
        <dbReference type="EMBL" id="VAX38569.1"/>
    </source>
</evidence>
<dbReference type="Pfam" id="PF04347">
    <property type="entry name" value="FliO"/>
    <property type="match status" value="1"/>
</dbReference>
<evidence type="ECO:0000256" key="5">
    <source>
        <dbReference type="ARBA" id="ARBA00023136"/>
    </source>
</evidence>
<organism evidence="8">
    <name type="scientific">hydrothermal vent metagenome</name>
    <dbReference type="NCBI Taxonomy" id="652676"/>
    <lineage>
        <taxon>unclassified sequences</taxon>
        <taxon>metagenomes</taxon>
        <taxon>ecological metagenomes</taxon>
    </lineage>
</organism>
<evidence type="ECO:0000256" key="4">
    <source>
        <dbReference type="ARBA" id="ARBA00022989"/>
    </source>
</evidence>
<accession>A0A3B1D8M0</accession>
<reference evidence="8" key="1">
    <citation type="submission" date="2018-06" db="EMBL/GenBank/DDBJ databases">
        <authorList>
            <person name="Zhirakovskaya E."/>
        </authorList>
    </citation>
    <scope>NUCLEOTIDE SEQUENCE</scope>
</reference>
<dbReference type="EMBL" id="UOGL01000224">
    <property type="protein sequence ID" value="VAX38569.1"/>
    <property type="molecule type" value="Genomic_DNA"/>
</dbReference>
<feature type="compositionally biased region" description="Polar residues" evidence="6">
    <location>
        <begin position="201"/>
        <end position="215"/>
    </location>
</feature>
<feature type="transmembrane region" description="Helical" evidence="7">
    <location>
        <begin position="92"/>
        <end position="113"/>
    </location>
</feature>
<sequence>MRYFQQQFVLASLAFFLCLPLSTSGQTGKAVPSDSPFAETGMEFSKNKRAQSAIQKAASTSRRITPPSDEAKAGKRQPGSSRKKGASGMGSIWTTLGSLALIVGLILIAARLFRKNGGISSGGLPREAMEVLGKQPIDARQSIHLIRLGSRILVVGASPDGMRTLTEITEPIEVDYLAGICKTNTEKSPFSNAFRTFFTQTDNTNRPSKQSQTSAVEVPADQKFVNQYQSQTTQKRPLRESAAERNFPHE</sequence>
<feature type="compositionally biased region" description="Polar residues" evidence="6">
    <location>
        <begin position="224"/>
        <end position="235"/>
    </location>
</feature>
<evidence type="ECO:0000256" key="3">
    <source>
        <dbReference type="ARBA" id="ARBA00022692"/>
    </source>
</evidence>
<dbReference type="AlphaFoldDB" id="A0A3B1D8M0"/>
<evidence type="ECO:0000256" key="6">
    <source>
        <dbReference type="SAM" id="MobiDB-lite"/>
    </source>
</evidence>
<evidence type="ECO:0000256" key="2">
    <source>
        <dbReference type="ARBA" id="ARBA00022475"/>
    </source>
</evidence>
<evidence type="ECO:0008006" key="9">
    <source>
        <dbReference type="Google" id="ProtNLM"/>
    </source>
</evidence>
<dbReference type="InterPro" id="IPR022781">
    <property type="entry name" value="Flagellar_biosynth_FliO"/>
</dbReference>
<feature type="region of interest" description="Disordered" evidence="6">
    <location>
        <begin position="201"/>
        <end position="250"/>
    </location>
</feature>
<keyword evidence="2" id="KW-1003">Cell membrane</keyword>
<protein>
    <recommendedName>
        <fullName evidence="9">Flagellar biosynthesis protein FliO</fullName>
    </recommendedName>
</protein>
<gene>
    <name evidence="8" type="ORF">MNBD_PLANCTO02-2279</name>
</gene>
<keyword evidence="3 7" id="KW-0812">Transmembrane</keyword>
<feature type="compositionally biased region" description="Basic and acidic residues" evidence="6">
    <location>
        <begin position="237"/>
        <end position="250"/>
    </location>
</feature>
<keyword evidence="5 7" id="KW-0472">Membrane</keyword>
<dbReference type="GO" id="GO:0016020">
    <property type="term" value="C:membrane"/>
    <property type="evidence" value="ECO:0007669"/>
    <property type="project" value="InterPro"/>
</dbReference>